<evidence type="ECO:0000313" key="6">
    <source>
        <dbReference type="EMBL" id="RZN58200.1"/>
    </source>
</evidence>
<dbReference type="PROSITE" id="PS01191">
    <property type="entry name" value="RIBOSOMAL_S3AE"/>
    <property type="match status" value="1"/>
</dbReference>
<dbReference type="HAMAP" id="MF_00359">
    <property type="entry name" value="Ribosomal_eS1"/>
    <property type="match status" value="1"/>
</dbReference>
<dbReference type="GO" id="GO:1990904">
    <property type="term" value="C:ribonucleoprotein complex"/>
    <property type="evidence" value="ECO:0007669"/>
    <property type="project" value="UniProtKB-KW"/>
</dbReference>
<dbReference type="SMART" id="SM01397">
    <property type="entry name" value="Ribosomal_S3Ae"/>
    <property type="match status" value="1"/>
</dbReference>
<dbReference type="AlphaFoldDB" id="A0A429GI80"/>
<dbReference type="RefSeq" id="WP_125671833.1">
    <property type="nucleotide sequence ID" value="NZ_RCOS01000113.1"/>
</dbReference>
<dbReference type="GO" id="GO:0006412">
    <property type="term" value="P:translation"/>
    <property type="evidence" value="ECO:0007669"/>
    <property type="project" value="UniProtKB-UniRule"/>
</dbReference>
<evidence type="ECO:0000313" key="7">
    <source>
        <dbReference type="Proteomes" id="UP000277582"/>
    </source>
</evidence>
<evidence type="ECO:0000256" key="1">
    <source>
        <dbReference type="ARBA" id="ARBA00022980"/>
    </source>
</evidence>
<evidence type="ECO:0000256" key="3">
    <source>
        <dbReference type="HAMAP-Rule" id="MF_00359"/>
    </source>
</evidence>
<dbReference type="OrthoDB" id="30639at2157"/>
<dbReference type="EMBL" id="RXII01000121">
    <property type="protein sequence ID" value="RZN58200.1"/>
    <property type="molecule type" value="Genomic_DNA"/>
</dbReference>
<dbReference type="EMBL" id="RCOS01000113">
    <property type="protein sequence ID" value="RSN73593.1"/>
    <property type="molecule type" value="Genomic_DNA"/>
</dbReference>
<evidence type="ECO:0000313" key="8">
    <source>
        <dbReference type="Proteomes" id="UP000316217"/>
    </source>
</evidence>
<evidence type="ECO:0000256" key="4">
    <source>
        <dbReference type="RuleBase" id="RU000668"/>
    </source>
</evidence>
<dbReference type="GO" id="GO:0003735">
    <property type="term" value="F:structural constituent of ribosome"/>
    <property type="evidence" value="ECO:0007669"/>
    <property type="project" value="InterPro"/>
</dbReference>
<reference evidence="5 7" key="1">
    <citation type="submission" date="2018-10" db="EMBL/GenBank/DDBJ databases">
        <title>Co-occurring genomic capacity for anaerobic methane metabolism and dissimilatory sulfite reduction discovered in the Korarchaeota.</title>
        <authorList>
            <person name="Mckay L.J."/>
            <person name="Dlakic M."/>
            <person name="Fields M.W."/>
            <person name="Delmont T.O."/>
            <person name="Eren A.M."/>
            <person name="Jay Z.J."/>
            <person name="Klingelsmith K.B."/>
            <person name="Rusch D.B."/>
            <person name="Inskeep W.P."/>
        </authorList>
    </citation>
    <scope>NUCLEOTIDE SEQUENCE [LARGE SCALE GENOMIC DNA]</scope>
    <source>
        <strain evidence="5 7">MDKW</strain>
    </source>
</reference>
<dbReference type="InterPro" id="IPR030838">
    <property type="entry name" value="Ribosomal_eS1_arc"/>
</dbReference>
<reference evidence="6 8" key="2">
    <citation type="journal article" date="2019" name="Nat. Microbiol.">
        <title>Wide diversity of methane and short-chain alkane metabolisms in uncultured archaea.</title>
        <authorList>
            <person name="Borrel G."/>
            <person name="Adam P.S."/>
            <person name="McKay L.J."/>
            <person name="Chen L.X."/>
            <person name="Sierra-Garcia I.N."/>
            <person name="Sieber C.M."/>
            <person name="Letourneur Q."/>
            <person name="Ghozlane A."/>
            <person name="Andersen G.L."/>
            <person name="Li W.J."/>
            <person name="Hallam S.J."/>
            <person name="Muyzer G."/>
            <person name="de Oliveira V.M."/>
            <person name="Inskeep W.P."/>
            <person name="Banfield J.F."/>
            <person name="Gribaldo S."/>
        </authorList>
    </citation>
    <scope>NUCLEOTIDE SEQUENCE [LARGE SCALE GENOMIC DNA]</scope>
    <source>
        <strain evidence="6">NM4</strain>
    </source>
</reference>
<evidence type="ECO:0000256" key="2">
    <source>
        <dbReference type="ARBA" id="ARBA00023274"/>
    </source>
</evidence>
<comment type="caution">
    <text evidence="5">The sequence shown here is derived from an EMBL/GenBank/DDBJ whole genome shotgun (WGS) entry which is preliminary data.</text>
</comment>
<keyword evidence="1 3" id="KW-0689">Ribosomal protein</keyword>
<protein>
    <recommendedName>
        <fullName evidence="3">Small ribosomal subunit protein eS1</fullName>
    </recommendedName>
</protein>
<dbReference type="Proteomes" id="UP000277582">
    <property type="component" value="Unassembled WGS sequence"/>
</dbReference>
<comment type="similarity">
    <text evidence="3 4">Belongs to the eukaryotic ribosomal protein eS1 family.</text>
</comment>
<sequence length="218" mass="24782">MSSSGKKKAKRSKTWFQIYAADVFPGQWLGETLASDQDSLIGRNVEVSVRDITGDFAHEKYKLVFKIFRVDGSKSYARFVKELLNRDYLRSIIQRRTSRIDVMSEGITKDGHHVRVFYLITTAVRVRHSQETAIRLRAKQYLDELIPQLSLEELVRSSIFEDPAKINTNIQGLSTKIAPVKNIEPRKIVVLRFGEALPEVVRGEVESRSVSSGKGEEA</sequence>
<keyword evidence="2 3" id="KW-0687">Ribonucleoprotein</keyword>
<dbReference type="InterPro" id="IPR018281">
    <property type="entry name" value="Ribosomal_eS1_CS"/>
</dbReference>
<evidence type="ECO:0000313" key="5">
    <source>
        <dbReference type="EMBL" id="RSN73593.1"/>
    </source>
</evidence>
<keyword evidence="7" id="KW-1185">Reference proteome</keyword>
<accession>A0A429GI80</accession>
<gene>
    <name evidence="3" type="primary">rps3ae</name>
    <name evidence="5" type="ORF">D6D85_09985</name>
    <name evidence="6" type="ORF">EF810_07925</name>
</gene>
<dbReference type="Proteomes" id="UP000316217">
    <property type="component" value="Unassembled WGS sequence"/>
</dbReference>
<organism evidence="5 7">
    <name type="scientific">Candidatus Methanodesulfokora washburnensis</name>
    <dbReference type="NCBI Taxonomy" id="2478471"/>
    <lineage>
        <taxon>Archaea</taxon>
        <taxon>Thermoproteota</taxon>
        <taxon>Candidatus Korarchaeia</taxon>
        <taxon>Candidatus Korarchaeia incertae sedis</taxon>
        <taxon>Candidatus Methanodesulfokora</taxon>
    </lineage>
</organism>
<proteinExistence type="inferred from homology"/>
<dbReference type="NCBIfam" id="NF003142">
    <property type="entry name" value="PRK04057.1"/>
    <property type="match status" value="1"/>
</dbReference>
<dbReference type="InterPro" id="IPR001593">
    <property type="entry name" value="Ribosomal_eS1"/>
</dbReference>
<dbReference type="Pfam" id="PF01015">
    <property type="entry name" value="Ribosomal_S3Ae"/>
    <property type="match status" value="1"/>
</dbReference>
<dbReference type="GO" id="GO:0005840">
    <property type="term" value="C:ribosome"/>
    <property type="evidence" value="ECO:0007669"/>
    <property type="project" value="UniProtKB-KW"/>
</dbReference>
<name>A0A429GI80_9CREN</name>